<dbReference type="SUPFAM" id="SSF158553">
    <property type="entry name" value="TAFH domain-like"/>
    <property type="match status" value="1"/>
</dbReference>
<dbReference type="AlphaFoldDB" id="A0AAD8A2M4"/>
<feature type="non-terminal residue" evidence="7">
    <location>
        <position position="1"/>
    </location>
</feature>
<feature type="region of interest" description="Disordered" evidence="5">
    <location>
        <begin position="351"/>
        <end position="379"/>
    </location>
</feature>
<dbReference type="EMBL" id="JASPKZ010003875">
    <property type="protein sequence ID" value="KAJ9591307.1"/>
    <property type="molecule type" value="Genomic_DNA"/>
</dbReference>
<feature type="region of interest" description="Disordered" evidence="5">
    <location>
        <begin position="313"/>
        <end position="336"/>
    </location>
</feature>
<gene>
    <name evidence="7" type="ORF">L9F63_002157</name>
</gene>
<dbReference type="InterPro" id="IPR003894">
    <property type="entry name" value="TAFH_NHR1"/>
</dbReference>
<dbReference type="GO" id="GO:0006367">
    <property type="term" value="P:transcription initiation at RNA polymerase II promoter"/>
    <property type="evidence" value="ECO:0007669"/>
    <property type="project" value="TreeGrafter"/>
</dbReference>
<dbReference type="GO" id="GO:0005669">
    <property type="term" value="C:transcription factor TFIID complex"/>
    <property type="evidence" value="ECO:0007669"/>
    <property type="project" value="InterPro"/>
</dbReference>
<organism evidence="7 8">
    <name type="scientific">Diploptera punctata</name>
    <name type="common">Pacific beetle cockroach</name>
    <dbReference type="NCBI Taxonomy" id="6984"/>
    <lineage>
        <taxon>Eukaryota</taxon>
        <taxon>Metazoa</taxon>
        <taxon>Ecdysozoa</taxon>
        <taxon>Arthropoda</taxon>
        <taxon>Hexapoda</taxon>
        <taxon>Insecta</taxon>
        <taxon>Pterygota</taxon>
        <taxon>Neoptera</taxon>
        <taxon>Polyneoptera</taxon>
        <taxon>Dictyoptera</taxon>
        <taxon>Blattodea</taxon>
        <taxon>Blaberoidea</taxon>
        <taxon>Blaberidae</taxon>
        <taxon>Diplopterinae</taxon>
        <taxon>Diploptera</taxon>
    </lineage>
</organism>
<dbReference type="SMART" id="SM00549">
    <property type="entry name" value="TAFH"/>
    <property type="match status" value="1"/>
</dbReference>
<comment type="subcellular location">
    <subcellularLocation>
        <location evidence="1">Nucleus</location>
    </subcellularLocation>
</comment>
<evidence type="ECO:0000256" key="5">
    <source>
        <dbReference type="SAM" id="MobiDB-lite"/>
    </source>
</evidence>
<evidence type="ECO:0000256" key="3">
    <source>
        <dbReference type="ARBA" id="ARBA00023163"/>
    </source>
</evidence>
<dbReference type="GO" id="GO:0016251">
    <property type="term" value="F:RNA polymerase II general transcription initiation factor activity"/>
    <property type="evidence" value="ECO:0007669"/>
    <property type="project" value="TreeGrafter"/>
</dbReference>
<comment type="caution">
    <text evidence="7">The sequence shown here is derived from an EMBL/GenBank/DDBJ whole genome shotgun (WGS) entry which is preliminary data.</text>
</comment>
<dbReference type="InterPro" id="IPR037249">
    <property type="entry name" value="TAFH/NHR1_dom_sf"/>
</dbReference>
<reference evidence="7" key="2">
    <citation type="submission" date="2023-05" db="EMBL/GenBank/DDBJ databases">
        <authorList>
            <person name="Fouks B."/>
        </authorList>
    </citation>
    <scope>NUCLEOTIDE SEQUENCE</scope>
    <source>
        <strain evidence="7">Stay&amp;Tobe</strain>
        <tissue evidence="7">Testes</tissue>
    </source>
</reference>
<keyword evidence="8" id="KW-1185">Reference proteome</keyword>
<feature type="non-terminal residue" evidence="7">
    <location>
        <position position="388"/>
    </location>
</feature>
<reference evidence="7" key="1">
    <citation type="journal article" date="2023" name="IScience">
        <title>Live-bearing cockroach genome reveals convergent evolutionary mechanisms linked to viviparity in insects and beyond.</title>
        <authorList>
            <person name="Fouks B."/>
            <person name="Harrison M.C."/>
            <person name="Mikhailova A.A."/>
            <person name="Marchal E."/>
            <person name="English S."/>
            <person name="Carruthers M."/>
            <person name="Jennings E.C."/>
            <person name="Chiamaka E.L."/>
            <person name="Frigard R.A."/>
            <person name="Pippel M."/>
            <person name="Attardo G.M."/>
            <person name="Benoit J.B."/>
            <person name="Bornberg-Bauer E."/>
            <person name="Tobe S.S."/>
        </authorList>
    </citation>
    <scope>NUCLEOTIDE SEQUENCE</scope>
    <source>
        <strain evidence="7">Stay&amp;Tobe</strain>
    </source>
</reference>
<keyword evidence="4" id="KW-0539">Nucleus</keyword>
<evidence type="ECO:0000256" key="4">
    <source>
        <dbReference type="ARBA" id="ARBA00023242"/>
    </source>
</evidence>
<evidence type="ECO:0000256" key="2">
    <source>
        <dbReference type="ARBA" id="ARBA00023015"/>
    </source>
</evidence>
<dbReference type="GO" id="GO:0003677">
    <property type="term" value="F:DNA binding"/>
    <property type="evidence" value="ECO:0007669"/>
    <property type="project" value="TreeGrafter"/>
</dbReference>
<keyword evidence="2" id="KW-0805">Transcription regulation</keyword>
<dbReference type="Pfam" id="PF07531">
    <property type="entry name" value="TAFH"/>
    <property type="match status" value="1"/>
</dbReference>
<dbReference type="Proteomes" id="UP001233999">
    <property type="component" value="Unassembled WGS sequence"/>
</dbReference>
<evidence type="ECO:0000313" key="8">
    <source>
        <dbReference type="Proteomes" id="UP001233999"/>
    </source>
</evidence>
<feature type="compositionally biased region" description="Low complexity" evidence="5">
    <location>
        <begin position="281"/>
        <end position="297"/>
    </location>
</feature>
<dbReference type="PANTHER" id="PTHR15138">
    <property type="entry name" value="TRANSCRIPTION INITIATION FACTOR TFIID SUBUNIT 4"/>
    <property type="match status" value="1"/>
</dbReference>
<dbReference type="PANTHER" id="PTHR15138:SF14">
    <property type="entry name" value="TRANSCRIPTION INITIATION FACTOR TFIID SUBUNIT 4"/>
    <property type="match status" value="1"/>
</dbReference>
<keyword evidence="3" id="KW-0804">Transcription</keyword>
<accession>A0AAD8A2M4</accession>
<feature type="compositionally biased region" description="Low complexity" evidence="5">
    <location>
        <begin position="315"/>
        <end position="325"/>
    </location>
</feature>
<feature type="region of interest" description="Disordered" evidence="5">
    <location>
        <begin position="273"/>
        <end position="300"/>
    </location>
</feature>
<dbReference type="FunFam" id="1.20.120.1110:FF:000004">
    <property type="entry name" value="TBP-associated factor 4, isoform F"/>
    <property type="match status" value="1"/>
</dbReference>
<dbReference type="PROSITE" id="PS51119">
    <property type="entry name" value="TAFH"/>
    <property type="match status" value="1"/>
</dbReference>
<evidence type="ECO:0000313" key="7">
    <source>
        <dbReference type="EMBL" id="KAJ9591307.1"/>
    </source>
</evidence>
<protein>
    <recommendedName>
        <fullName evidence="6">TAFH domain-containing protein</fullName>
    </recommendedName>
</protein>
<feature type="domain" description="TAFH" evidence="6">
    <location>
        <begin position="108"/>
        <end position="204"/>
    </location>
</feature>
<name>A0AAD8A2M4_DIPPU</name>
<evidence type="ECO:0000259" key="6">
    <source>
        <dbReference type="PROSITE" id="PS51119"/>
    </source>
</evidence>
<dbReference type="InterPro" id="IPR045144">
    <property type="entry name" value="TAF4"/>
</dbReference>
<evidence type="ECO:0000256" key="1">
    <source>
        <dbReference type="ARBA" id="ARBA00004123"/>
    </source>
</evidence>
<sequence length="388" mass="41460">QITLQTLQGLQPGTQGHLLLKTENGQYQLLRVGPAPTTPGAAIAPNSGAATIPTGPTYRLQSVPAHSTVTVATSTATGGAVLQTNQPPALVTQNAAVQSQVPILRHPVDTTKEKCRKFLANLLELSSREPKSVERNVRTLIQELIDTKVEPEEFCDRLERLLNASPQPCLIGFLKKSLPLLRQSLVTKELVIEGIRPPPHTVVFSLPNSAAMVPQIQTQLRPQTPTAQVRLMTPVNASTQSVGVTSIPRPGQTIQHRIVTSVRTPTPAARMVTASPLRPQSPISSAATSLSSSSPLAVKVSNPSLPAPPLHVRPQLQQQQTTLTQSIKTPTPIHMRPQTPVQMKTITAAKMSTATKPPAPSLLSKPSAKEKEKKSFSSAGYTMAVVAV</sequence>
<proteinExistence type="predicted"/>
<dbReference type="Gene3D" id="1.20.120.1110">
    <property type="entry name" value="TAFH/NHR1 domain"/>
    <property type="match status" value="1"/>
</dbReference>